<keyword evidence="1" id="KW-0813">Transport</keyword>
<evidence type="ECO:0000256" key="4">
    <source>
        <dbReference type="ARBA" id="ARBA00022679"/>
    </source>
</evidence>
<dbReference type="NCBIfam" id="TIGR00848">
    <property type="entry name" value="fruA"/>
    <property type="match status" value="1"/>
</dbReference>
<keyword evidence="2" id="KW-0597">Phosphoprotein</keyword>
<feature type="domain" description="PTS EIIA type-2" evidence="6">
    <location>
        <begin position="5"/>
        <end position="149"/>
    </location>
</feature>
<protein>
    <submittedName>
        <fullName evidence="7">PTS fructose transporter subunit IIA</fullName>
    </submittedName>
</protein>
<dbReference type="InterPro" id="IPR051541">
    <property type="entry name" value="PTS_SugarTrans_NitroReg"/>
</dbReference>
<dbReference type="EMBL" id="VBWO01000008">
    <property type="protein sequence ID" value="TLF38879.1"/>
    <property type="molecule type" value="Genomic_DNA"/>
</dbReference>
<keyword evidence="3" id="KW-0762">Sugar transport</keyword>
<dbReference type="GO" id="GO:0016020">
    <property type="term" value="C:membrane"/>
    <property type="evidence" value="ECO:0007669"/>
    <property type="project" value="InterPro"/>
</dbReference>
<gene>
    <name evidence="7" type="ORF">FEI15_09460</name>
</gene>
<dbReference type="InterPro" id="IPR016152">
    <property type="entry name" value="PTrfase/Anion_transptr"/>
</dbReference>
<dbReference type="InterPro" id="IPR002178">
    <property type="entry name" value="PTS_EIIA_type-2_dom"/>
</dbReference>
<dbReference type="RefSeq" id="WP_138131200.1">
    <property type="nucleotide sequence ID" value="NZ_VBWO01000008.1"/>
</dbReference>
<reference evidence="7 8" key="1">
    <citation type="submission" date="2019-05" db="EMBL/GenBank/DDBJ databases">
        <title>Genome-based reclassification of Lactobacillus casei as Lactobacillus casei subsp. casei. subsp.nov., description of Lactobacillus casei subsp. zeae subsp. nov., and emended description of Lactobacillus casei.</title>
        <authorList>
            <person name="Huang C.-H."/>
        </authorList>
    </citation>
    <scope>NUCLEOTIDE SEQUENCE [LARGE SCALE GENOMIC DNA]</scope>
    <source>
        <strain evidence="7 8">CRBIP24.44</strain>
    </source>
</reference>
<evidence type="ECO:0000256" key="5">
    <source>
        <dbReference type="ARBA" id="ARBA00022683"/>
    </source>
</evidence>
<dbReference type="Pfam" id="PF00359">
    <property type="entry name" value="PTS_EIIA_2"/>
    <property type="match status" value="1"/>
</dbReference>
<sequence length="149" mass="16528">MDVVDIIDPRIVDPNVTAKNKSEIVNKLAEDLFNYGYIDDVNAFVDDVYLRESEGQTGIGDYVAIPHSKSKHVQKIGVAIGISRNEIPWETLDGKGVKVVILFAVGDDQKAAKTHLKLLSLFAKKLGNEKVVHNLLRARDKDDVVNAFK</sequence>
<name>A0A5R8LNS1_LACZE</name>
<keyword evidence="5" id="KW-0598">Phosphotransferase system</keyword>
<evidence type="ECO:0000313" key="7">
    <source>
        <dbReference type="EMBL" id="TLF38879.1"/>
    </source>
</evidence>
<dbReference type="AlphaFoldDB" id="A0A5R8LNS1"/>
<dbReference type="CDD" id="cd00211">
    <property type="entry name" value="PTS_IIA_fru"/>
    <property type="match status" value="1"/>
</dbReference>
<dbReference type="Proteomes" id="UP000309885">
    <property type="component" value="Unassembled WGS sequence"/>
</dbReference>
<evidence type="ECO:0000256" key="1">
    <source>
        <dbReference type="ARBA" id="ARBA00022448"/>
    </source>
</evidence>
<dbReference type="PANTHER" id="PTHR47738">
    <property type="entry name" value="PTS SYSTEM FRUCTOSE-LIKE EIIA COMPONENT-RELATED"/>
    <property type="match status" value="1"/>
</dbReference>
<evidence type="ECO:0000256" key="3">
    <source>
        <dbReference type="ARBA" id="ARBA00022597"/>
    </source>
</evidence>
<accession>A0A5R8LNS1</accession>
<dbReference type="GO" id="GO:0008982">
    <property type="term" value="F:protein-N(PI)-phosphohistidine-sugar phosphotransferase activity"/>
    <property type="evidence" value="ECO:0007669"/>
    <property type="project" value="InterPro"/>
</dbReference>
<dbReference type="PANTHER" id="PTHR47738:SF2">
    <property type="entry name" value="PTS SYSTEM FRUCTOSE-LIKE EIIA COMPONENT"/>
    <property type="match status" value="1"/>
</dbReference>
<evidence type="ECO:0000256" key="2">
    <source>
        <dbReference type="ARBA" id="ARBA00022553"/>
    </source>
</evidence>
<dbReference type="SUPFAM" id="SSF55804">
    <property type="entry name" value="Phoshotransferase/anion transport protein"/>
    <property type="match status" value="1"/>
</dbReference>
<dbReference type="InterPro" id="IPR004715">
    <property type="entry name" value="PTS_IIA_fruc"/>
</dbReference>
<evidence type="ECO:0000259" key="6">
    <source>
        <dbReference type="PROSITE" id="PS51094"/>
    </source>
</evidence>
<dbReference type="Gene3D" id="3.40.930.10">
    <property type="entry name" value="Mannitol-specific EII, Chain A"/>
    <property type="match status" value="1"/>
</dbReference>
<dbReference type="GO" id="GO:0009401">
    <property type="term" value="P:phosphoenolpyruvate-dependent sugar phosphotransferase system"/>
    <property type="evidence" value="ECO:0007669"/>
    <property type="project" value="UniProtKB-KW"/>
</dbReference>
<dbReference type="PROSITE" id="PS51094">
    <property type="entry name" value="PTS_EIIA_TYPE_2"/>
    <property type="match status" value="1"/>
</dbReference>
<keyword evidence="4" id="KW-0808">Transferase</keyword>
<proteinExistence type="predicted"/>
<organism evidence="7 8">
    <name type="scientific">Lacticaseibacillus zeae</name>
    <name type="common">Lactobacillus zeae</name>
    <dbReference type="NCBI Taxonomy" id="57037"/>
    <lineage>
        <taxon>Bacteria</taxon>
        <taxon>Bacillati</taxon>
        <taxon>Bacillota</taxon>
        <taxon>Bacilli</taxon>
        <taxon>Lactobacillales</taxon>
        <taxon>Lactobacillaceae</taxon>
        <taxon>Lacticaseibacillus</taxon>
    </lineage>
</organism>
<evidence type="ECO:0000313" key="8">
    <source>
        <dbReference type="Proteomes" id="UP000309885"/>
    </source>
</evidence>
<comment type="caution">
    <text evidence="7">The sequence shown here is derived from an EMBL/GenBank/DDBJ whole genome shotgun (WGS) entry which is preliminary data.</text>
</comment>